<dbReference type="InterPro" id="IPR039515">
    <property type="entry name" value="NOT4_mRING-HC-C4C4"/>
</dbReference>
<dbReference type="Gene3D" id="3.30.40.10">
    <property type="entry name" value="Zinc/RING finger domain, C3HC4 (zinc finger)"/>
    <property type="match status" value="1"/>
</dbReference>
<dbReference type="Proteomes" id="UP001648503">
    <property type="component" value="Unassembled WGS sequence"/>
</dbReference>
<dbReference type="InterPro" id="IPR035979">
    <property type="entry name" value="RBD_domain_sf"/>
</dbReference>
<evidence type="ECO:0000259" key="5">
    <source>
        <dbReference type="PROSITE" id="PS50102"/>
    </source>
</evidence>
<dbReference type="PANTHER" id="PTHR12603:SF0">
    <property type="entry name" value="CCR4-NOT TRANSCRIPTION COMPLEX SUBUNIT 4"/>
    <property type="match status" value="1"/>
</dbReference>
<dbReference type="InterPro" id="IPR012677">
    <property type="entry name" value="Nucleotide-bd_a/b_plait_sf"/>
</dbReference>
<dbReference type="PROSITE" id="PS50089">
    <property type="entry name" value="ZF_RING_2"/>
    <property type="match status" value="1"/>
</dbReference>
<feature type="zinc finger region" description="C3H1-type" evidence="2">
    <location>
        <begin position="191"/>
        <end position="218"/>
    </location>
</feature>
<dbReference type="CDD" id="cd16618">
    <property type="entry name" value="mRING-HC-C4C4_CNOT4"/>
    <property type="match status" value="1"/>
</dbReference>
<dbReference type="SUPFAM" id="SSF57850">
    <property type="entry name" value="RING/U-box"/>
    <property type="match status" value="1"/>
</dbReference>
<evidence type="ECO:0000256" key="1">
    <source>
        <dbReference type="PROSITE-ProRule" id="PRU00176"/>
    </source>
</evidence>
<dbReference type="SMART" id="SM00361">
    <property type="entry name" value="RRM_1"/>
    <property type="match status" value="1"/>
</dbReference>
<dbReference type="Pfam" id="PF14570">
    <property type="entry name" value="zf-RING_4"/>
    <property type="match status" value="1"/>
</dbReference>
<feature type="domain" description="C3H1-type" evidence="6">
    <location>
        <begin position="191"/>
        <end position="218"/>
    </location>
</feature>
<evidence type="ECO:0000259" key="6">
    <source>
        <dbReference type="PROSITE" id="PS50103"/>
    </source>
</evidence>
<feature type="region of interest" description="Disordered" evidence="3">
    <location>
        <begin position="235"/>
        <end position="408"/>
    </location>
</feature>
<reference evidence="7 8" key="1">
    <citation type="submission" date="2021-02" db="EMBL/GenBank/DDBJ databases">
        <title>Variation within the Batrachochytrium salamandrivorans European outbreak.</title>
        <authorList>
            <person name="Kelly M."/>
            <person name="Pasmans F."/>
            <person name="Shea T.P."/>
            <person name="Munoz J.F."/>
            <person name="Carranza S."/>
            <person name="Cuomo C.A."/>
            <person name="Martel A."/>
        </authorList>
    </citation>
    <scope>NUCLEOTIDE SEQUENCE [LARGE SCALE GENOMIC DNA]</scope>
    <source>
        <strain evidence="7 8">AMFP18/2</strain>
    </source>
</reference>
<dbReference type="CDD" id="cd12438">
    <property type="entry name" value="RRM_CNOT4"/>
    <property type="match status" value="1"/>
</dbReference>
<proteinExistence type="predicted"/>
<keyword evidence="1" id="KW-0694">RNA-binding</keyword>
<dbReference type="InterPro" id="IPR000571">
    <property type="entry name" value="Znf_CCCH"/>
</dbReference>
<evidence type="ECO:0008006" key="9">
    <source>
        <dbReference type="Google" id="ProtNLM"/>
    </source>
</evidence>
<feature type="compositionally biased region" description="Basic and acidic residues" evidence="3">
    <location>
        <begin position="302"/>
        <end position="313"/>
    </location>
</feature>
<dbReference type="SMART" id="SM00360">
    <property type="entry name" value="RRM"/>
    <property type="match status" value="1"/>
</dbReference>
<dbReference type="InterPro" id="IPR000504">
    <property type="entry name" value="RRM_dom"/>
</dbReference>
<dbReference type="EMBL" id="JAFCIX010000341">
    <property type="protein sequence ID" value="KAH6593949.1"/>
    <property type="molecule type" value="Genomic_DNA"/>
</dbReference>
<evidence type="ECO:0000256" key="3">
    <source>
        <dbReference type="SAM" id="MobiDB-lite"/>
    </source>
</evidence>
<keyword evidence="2" id="KW-0479">Metal-binding</keyword>
<protein>
    <recommendedName>
        <fullName evidence="9">RING-type domain-containing protein</fullName>
    </recommendedName>
</protein>
<comment type="caution">
    <text evidence="7">The sequence shown here is derived from an EMBL/GenBank/DDBJ whole genome shotgun (WGS) entry which is preliminary data.</text>
</comment>
<keyword evidence="2" id="KW-0863">Zinc-finger</keyword>
<feature type="compositionally biased region" description="Polar residues" evidence="3">
    <location>
        <begin position="494"/>
        <end position="526"/>
    </location>
</feature>
<keyword evidence="8" id="KW-1185">Reference proteome</keyword>
<feature type="compositionally biased region" description="Acidic residues" evidence="3">
    <location>
        <begin position="355"/>
        <end position="367"/>
    </location>
</feature>
<dbReference type="SUPFAM" id="SSF54928">
    <property type="entry name" value="RNA-binding domain, RBD"/>
    <property type="match status" value="1"/>
</dbReference>
<gene>
    <name evidence="7" type="ORF">BASA50_007005</name>
</gene>
<evidence type="ECO:0000313" key="8">
    <source>
        <dbReference type="Proteomes" id="UP001648503"/>
    </source>
</evidence>
<evidence type="ECO:0000256" key="2">
    <source>
        <dbReference type="PROSITE-ProRule" id="PRU00723"/>
    </source>
</evidence>
<feature type="domain" description="RING-type" evidence="4">
    <location>
        <begin position="11"/>
        <end position="54"/>
    </location>
</feature>
<dbReference type="InterPro" id="IPR003954">
    <property type="entry name" value="RRM_euk-type"/>
</dbReference>
<dbReference type="PROSITE" id="PS50102">
    <property type="entry name" value="RRM"/>
    <property type="match status" value="1"/>
</dbReference>
<keyword evidence="2" id="KW-0862">Zinc</keyword>
<sequence length="827" mass="92022">MSHTDDEELECPLCMEEIDISDMYFKPCPCGYQICRFCWNHIKQDLNGLCPACRRPYSEDSIEFRPVPAEEVARLKNAKKKKDRERKEHDLATRKQLANVRVVQKNLVYVLGLPPKLQNDEILRSHDYFGQYGKITKVVVNRRSQPHTASMSPASNNNGVYVTYARKDDATRAIDAVDGSLCEGRVVRATYGTTKYCSYFLKNQPCQNVGCQFLHEPGEEADTYVKDEIIRERSGQRLPSFPSARREEKEENSLPATASWAKTIHLNNHKQFPTLSKQRDGSSDGDSDAESSGQLVPLNVNDPRHYPALEPDRPVGTTAEQPSSSKRRKQRTVTDSIAASSCAHMSPTQVKPLEPEPELSAEAEIDSFSEVAHVPESTTDSSSRHEEVAATNITLPERNESGSPLSSLERVPSQIEIIGSKVLGGEPLESPLVSSVGSSDVPRQVSLHMKREASPFMPGASSASSVSLSNIGVRLVPCYSGSFDPFQPNPFTSLYTSPSSLQTQQASPVTSQENTYHSQFGRQPGTQEPIRPLFSDTNIPFSANSTLSENRWGDTTGNANMNPLSSQASHPGLAALSSLGSSAGMSNTHMQPSSFLTGSSMSASSALSLRQQELLQHQQQQQQLNLINRLKIQQQQQQQLSPQHQQQLYARMNQQQQLLNQYSQQQHQSLASTNLDADYNAQYQLEQLREIQLRGQQQQMKVDRGLLLLDNGQLGNTENSSQNRLRLLDKVSDDPFGNDSNLSSPQQMTHFLKDLPLASREDIFNGMMPPQQQQPMKTGSVGVMTTASLALQHQLIQQSSSQMTPQRNRHRQSDLLGAERLQSTEKF</sequence>
<dbReference type="InterPro" id="IPR034261">
    <property type="entry name" value="CNOT4_RRM"/>
</dbReference>
<dbReference type="PROSITE" id="PS50103">
    <property type="entry name" value="ZF_C3H1"/>
    <property type="match status" value="1"/>
</dbReference>
<dbReference type="InterPro" id="IPR039780">
    <property type="entry name" value="Mot2"/>
</dbReference>
<organism evidence="7 8">
    <name type="scientific">Batrachochytrium salamandrivorans</name>
    <dbReference type="NCBI Taxonomy" id="1357716"/>
    <lineage>
        <taxon>Eukaryota</taxon>
        <taxon>Fungi</taxon>
        <taxon>Fungi incertae sedis</taxon>
        <taxon>Chytridiomycota</taxon>
        <taxon>Chytridiomycota incertae sedis</taxon>
        <taxon>Chytridiomycetes</taxon>
        <taxon>Rhizophydiales</taxon>
        <taxon>Rhizophydiales incertae sedis</taxon>
        <taxon>Batrachochytrium</taxon>
    </lineage>
</organism>
<feature type="region of interest" description="Disordered" evidence="3">
    <location>
        <begin position="796"/>
        <end position="827"/>
    </location>
</feature>
<feature type="compositionally biased region" description="Low complexity" evidence="3">
    <location>
        <begin position="572"/>
        <end position="584"/>
    </location>
</feature>
<evidence type="ECO:0000313" key="7">
    <source>
        <dbReference type="EMBL" id="KAH6593949.1"/>
    </source>
</evidence>
<dbReference type="InterPro" id="IPR001841">
    <property type="entry name" value="Znf_RING"/>
</dbReference>
<dbReference type="Gene3D" id="3.30.70.330">
    <property type="match status" value="1"/>
</dbReference>
<dbReference type="Pfam" id="PF00076">
    <property type="entry name" value="RRM_1"/>
    <property type="match status" value="1"/>
</dbReference>
<dbReference type="PANTHER" id="PTHR12603">
    <property type="entry name" value="CCR4-NOT TRANSCRIPTION COMPLEX RELATED"/>
    <property type="match status" value="1"/>
</dbReference>
<feature type="domain" description="RRM" evidence="5">
    <location>
        <begin position="106"/>
        <end position="194"/>
    </location>
</feature>
<feature type="compositionally biased region" description="Polar residues" evidence="3">
    <location>
        <begin position="265"/>
        <end position="276"/>
    </location>
</feature>
<name>A0ABQ8F883_9FUNG</name>
<accession>A0ABQ8F883</accession>
<dbReference type="InterPro" id="IPR013083">
    <property type="entry name" value="Znf_RING/FYVE/PHD"/>
</dbReference>
<evidence type="ECO:0000259" key="4">
    <source>
        <dbReference type="PROSITE" id="PS50089"/>
    </source>
</evidence>
<feature type="compositionally biased region" description="Polar residues" evidence="3">
    <location>
        <begin position="535"/>
        <end position="569"/>
    </location>
</feature>
<feature type="region of interest" description="Disordered" evidence="3">
    <location>
        <begin position="494"/>
        <end position="600"/>
    </location>
</feature>